<dbReference type="EMBL" id="JADBEB010000001">
    <property type="protein sequence ID" value="MBE1485866.1"/>
    <property type="molecule type" value="Genomic_DNA"/>
</dbReference>
<feature type="region of interest" description="Disordered" evidence="1">
    <location>
        <begin position="80"/>
        <end position="120"/>
    </location>
</feature>
<sequence length="120" mass="13221">MILPSAGDLVLIDGRASVQFAGDRALRMRVQSVDRRPTYYGWCWITGYVLDQYGDAVDRREVYVQIAGLRRLVPRTATRAWVGGPPRPDVRPAGAGATTPPQDQAAVHRATTYPQRGSLV</sequence>
<proteinExistence type="predicted"/>
<reference evidence="2" key="1">
    <citation type="submission" date="2020-10" db="EMBL/GenBank/DDBJ databases">
        <title>Sequencing the genomes of 1000 actinobacteria strains.</title>
        <authorList>
            <person name="Klenk H.-P."/>
        </authorList>
    </citation>
    <scope>NUCLEOTIDE SEQUENCE</scope>
    <source>
        <strain evidence="2">DSM 46832</strain>
    </source>
</reference>
<organism evidence="2 3">
    <name type="scientific">Plantactinospora soyae</name>
    <dbReference type="NCBI Taxonomy" id="1544732"/>
    <lineage>
        <taxon>Bacteria</taxon>
        <taxon>Bacillati</taxon>
        <taxon>Actinomycetota</taxon>
        <taxon>Actinomycetes</taxon>
        <taxon>Micromonosporales</taxon>
        <taxon>Micromonosporaceae</taxon>
        <taxon>Plantactinospora</taxon>
    </lineage>
</organism>
<name>A0A927R5E9_9ACTN</name>
<accession>A0A927R5E9</accession>
<protein>
    <submittedName>
        <fullName evidence="2">Uncharacterized protein</fullName>
    </submittedName>
</protein>
<gene>
    <name evidence="2" type="ORF">H4W31_001504</name>
</gene>
<keyword evidence="3" id="KW-1185">Reference proteome</keyword>
<evidence type="ECO:0000256" key="1">
    <source>
        <dbReference type="SAM" id="MobiDB-lite"/>
    </source>
</evidence>
<comment type="caution">
    <text evidence="2">The sequence shown here is derived from an EMBL/GenBank/DDBJ whole genome shotgun (WGS) entry which is preliminary data.</text>
</comment>
<dbReference type="RefSeq" id="WP_225945425.1">
    <property type="nucleotide sequence ID" value="NZ_JADBEB010000001.1"/>
</dbReference>
<dbReference type="Proteomes" id="UP000649753">
    <property type="component" value="Unassembled WGS sequence"/>
</dbReference>
<evidence type="ECO:0000313" key="2">
    <source>
        <dbReference type="EMBL" id="MBE1485866.1"/>
    </source>
</evidence>
<dbReference type="AlphaFoldDB" id="A0A927R5E9"/>
<evidence type="ECO:0000313" key="3">
    <source>
        <dbReference type="Proteomes" id="UP000649753"/>
    </source>
</evidence>